<evidence type="ECO:0000313" key="2">
    <source>
        <dbReference type="Proteomes" id="UP000008064"/>
    </source>
</evidence>
<dbReference type="RefSeq" id="XP_007323258.1">
    <property type="nucleotide sequence ID" value="XM_007323196.1"/>
</dbReference>
<gene>
    <name evidence="1" type="ORF">SERLADRAFT_453152</name>
</gene>
<dbReference type="GeneID" id="18816900"/>
<protein>
    <submittedName>
        <fullName evidence="1">Uncharacterized protein</fullName>
    </submittedName>
</protein>
<reference evidence="2" key="1">
    <citation type="journal article" date="2011" name="Science">
        <title>The plant cell wall-decomposing machinery underlies the functional diversity of forest fungi.</title>
        <authorList>
            <person name="Eastwood D.C."/>
            <person name="Floudas D."/>
            <person name="Binder M."/>
            <person name="Majcherczyk A."/>
            <person name="Schneider P."/>
            <person name="Aerts A."/>
            <person name="Asiegbu F.O."/>
            <person name="Baker S.E."/>
            <person name="Barry K."/>
            <person name="Bendiksby M."/>
            <person name="Blumentritt M."/>
            <person name="Coutinho P.M."/>
            <person name="Cullen D."/>
            <person name="de Vries R.P."/>
            <person name="Gathman A."/>
            <person name="Goodell B."/>
            <person name="Henrissat B."/>
            <person name="Ihrmark K."/>
            <person name="Kauserud H."/>
            <person name="Kohler A."/>
            <person name="LaButti K."/>
            <person name="Lapidus A."/>
            <person name="Lavin J.L."/>
            <person name="Lee Y.-H."/>
            <person name="Lindquist E."/>
            <person name="Lilly W."/>
            <person name="Lucas S."/>
            <person name="Morin E."/>
            <person name="Murat C."/>
            <person name="Oguiza J.A."/>
            <person name="Park J."/>
            <person name="Pisabarro A.G."/>
            <person name="Riley R."/>
            <person name="Rosling A."/>
            <person name="Salamov A."/>
            <person name="Schmidt O."/>
            <person name="Schmutz J."/>
            <person name="Skrede I."/>
            <person name="Stenlid J."/>
            <person name="Wiebenga A."/>
            <person name="Xie X."/>
            <person name="Kuees U."/>
            <person name="Hibbett D.S."/>
            <person name="Hoffmeister D."/>
            <person name="Hoegberg N."/>
            <person name="Martin F."/>
            <person name="Grigoriev I.V."/>
            <person name="Watkinson S.C."/>
        </authorList>
    </citation>
    <scope>NUCLEOTIDE SEQUENCE [LARGE SCALE GENOMIC DNA]</scope>
    <source>
        <strain evidence="2">S7.9</strain>
    </source>
</reference>
<organism evidence="2">
    <name type="scientific">Serpula lacrymans var. lacrymans (strain S7.9)</name>
    <name type="common">Dry rot fungus</name>
    <dbReference type="NCBI Taxonomy" id="578457"/>
    <lineage>
        <taxon>Eukaryota</taxon>
        <taxon>Fungi</taxon>
        <taxon>Dikarya</taxon>
        <taxon>Basidiomycota</taxon>
        <taxon>Agaricomycotina</taxon>
        <taxon>Agaricomycetes</taxon>
        <taxon>Agaricomycetidae</taxon>
        <taxon>Boletales</taxon>
        <taxon>Coniophorineae</taxon>
        <taxon>Serpulaceae</taxon>
        <taxon>Serpula</taxon>
    </lineage>
</organism>
<sequence length="111" mass="12459">MAKDVWLKLSSSSSQYHTFASWHIAYNSNASNGHLTELLINAFTTTNVESASQATYQVVLPVFYEEKLVAKSKRCLKTSTINTPWGEPGSPGSQVEIVFFPQRLNKLYEDI</sequence>
<dbReference type="EMBL" id="GL945442">
    <property type="protein sequence ID" value="EGO19823.1"/>
    <property type="molecule type" value="Genomic_DNA"/>
</dbReference>
<dbReference type="HOGENOM" id="CLU_2159942_0_0_1"/>
<dbReference type="Proteomes" id="UP000008064">
    <property type="component" value="Unassembled WGS sequence"/>
</dbReference>
<dbReference type="AlphaFoldDB" id="F8PAI4"/>
<name>F8PAI4_SERL9</name>
<proteinExistence type="predicted"/>
<evidence type="ECO:0000313" key="1">
    <source>
        <dbReference type="EMBL" id="EGO19823.1"/>
    </source>
</evidence>
<dbReference type="KEGG" id="sla:SERLADRAFT_453152"/>
<accession>F8PAI4</accession>